<dbReference type="AlphaFoldDB" id="A0AAI8Y3D0"/>
<organism evidence="1 2">
    <name type="scientific">Bemisia tabaci</name>
    <name type="common">Sweetpotato whitefly</name>
    <name type="synonym">Aleurodes tabaci</name>
    <dbReference type="NCBI Taxonomy" id="7038"/>
    <lineage>
        <taxon>Eukaryota</taxon>
        <taxon>Metazoa</taxon>
        <taxon>Ecdysozoa</taxon>
        <taxon>Arthropoda</taxon>
        <taxon>Hexapoda</taxon>
        <taxon>Insecta</taxon>
        <taxon>Pterygota</taxon>
        <taxon>Neoptera</taxon>
        <taxon>Paraneoptera</taxon>
        <taxon>Hemiptera</taxon>
        <taxon>Sternorrhyncha</taxon>
        <taxon>Aleyrodoidea</taxon>
        <taxon>Aleyrodidae</taxon>
        <taxon>Aleyrodinae</taxon>
        <taxon>Bemisia</taxon>
    </lineage>
</organism>
<accession>A0AAI8Y3D0</accession>
<gene>
    <name evidence="1" type="ORF">BEMITA_LOCUS88</name>
</gene>
<evidence type="ECO:0000313" key="2">
    <source>
        <dbReference type="Proteomes" id="UP001152759"/>
    </source>
</evidence>
<reference evidence="1" key="1">
    <citation type="submission" date="2021-12" db="EMBL/GenBank/DDBJ databases">
        <authorList>
            <person name="King R."/>
        </authorList>
    </citation>
    <scope>NUCLEOTIDE SEQUENCE</scope>
</reference>
<keyword evidence="2" id="KW-1185">Reference proteome</keyword>
<dbReference type="Proteomes" id="UP001152759">
    <property type="component" value="Unassembled WGS sequence"/>
</dbReference>
<evidence type="ECO:0000313" key="1">
    <source>
        <dbReference type="EMBL" id="CAH0746939.1"/>
    </source>
</evidence>
<dbReference type="EMBL" id="CAKKNF020000008">
    <property type="protein sequence ID" value="CAH0746939.1"/>
    <property type="molecule type" value="Genomic_DNA"/>
</dbReference>
<comment type="caution">
    <text evidence="1">The sequence shown here is derived from an EMBL/GenBank/DDBJ whole genome shotgun (WGS) entry which is preliminary data.</text>
</comment>
<protein>
    <submittedName>
        <fullName evidence="1">Uncharacterized protein</fullName>
    </submittedName>
</protein>
<sequence>MWFSAYYVDLRQNAAKFIKVLTAFTLLLNNIIGISKGGNTCVNRQVMDKVHLKYQGSLAVLAILNRKHRVFGNMKNSKAHPPYILQKPLYDNCQLLDSEGTLLSTCNRKKVQWYVDKGLGSVIKENPVTLQLNFSTNYKDQGCPSKVYYCHDKDNICVVCGCSNLLLRKYIVPAEYRKYLGGTSHSSHDILLFCKSCHDELNKYQHELKKSLCTKYKVPINNAETGPKFLPNEDIKKVQQAGKALKKHRSTLPDFRIKEFSDRIKNFYNIEILTDEDIDKASKEIYLETNDHYESHGKQLMDAYKNFNCDDMLASKKETNDHYESHGKQLMDAYKNFNCNDMLASKKFEKLWRQHFLDSMKPKHLPLDWSVDHGFDLVLCEEPS</sequence>
<name>A0AAI8Y3D0_BEMTA</name>
<proteinExistence type="predicted"/>